<keyword evidence="1" id="KW-0472">Membrane</keyword>
<evidence type="ECO:0008006" key="4">
    <source>
        <dbReference type="Google" id="ProtNLM"/>
    </source>
</evidence>
<dbReference type="SUPFAM" id="SSF54909">
    <property type="entry name" value="Dimeric alpha+beta barrel"/>
    <property type="match status" value="2"/>
</dbReference>
<keyword evidence="1" id="KW-1133">Transmembrane helix</keyword>
<dbReference type="RefSeq" id="WP_085253284.1">
    <property type="nucleotide sequence ID" value="NZ_CAJMWJ010000001.1"/>
</dbReference>
<organism evidence="2 3">
    <name type="scientific">Mycobacterium riyadhense</name>
    <dbReference type="NCBI Taxonomy" id="486698"/>
    <lineage>
        <taxon>Bacteria</taxon>
        <taxon>Bacillati</taxon>
        <taxon>Actinomycetota</taxon>
        <taxon>Actinomycetes</taxon>
        <taxon>Mycobacteriales</taxon>
        <taxon>Mycobacteriaceae</taxon>
        <taxon>Mycobacterium</taxon>
    </lineage>
</organism>
<feature type="transmembrane region" description="Helical" evidence="1">
    <location>
        <begin position="285"/>
        <end position="307"/>
    </location>
</feature>
<evidence type="ECO:0000313" key="2">
    <source>
        <dbReference type="EMBL" id="ORW58785.1"/>
    </source>
</evidence>
<protein>
    <recommendedName>
        <fullName evidence="4">Antibiotic biosynthesis monooxygenase</fullName>
    </recommendedName>
</protein>
<dbReference type="AlphaFoldDB" id="A0A1X2B4U3"/>
<comment type="caution">
    <text evidence="2">The sequence shown here is derived from an EMBL/GenBank/DDBJ whole genome shotgun (WGS) entry which is preliminary data.</text>
</comment>
<dbReference type="Proteomes" id="UP000193087">
    <property type="component" value="Unassembled WGS sequence"/>
</dbReference>
<dbReference type="InterPro" id="IPR038762">
    <property type="entry name" value="ABM_predict"/>
</dbReference>
<feature type="transmembrane region" description="Helical" evidence="1">
    <location>
        <begin position="215"/>
        <end position="234"/>
    </location>
</feature>
<reference evidence="2 3" key="1">
    <citation type="submission" date="2016-01" db="EMBL/GenBank/DDBJ databases">
        <title>The new phylogeny of the genus Mycobacterium.</title>
        <authorList>
            <person name="Tarcisio F."/>
            <person name="Conor M."/>
            <person name="Antonella G."/>
            <person name="Elisabetta G."/>
            <person name="Giulia F.S."/>
            <person name="Sara T."/>
            <person name="Anna F."/>
            <person name="Clotilde B."/>
            <person name="Roberto B."/>
            <person name="Veronica D.S."/>
            <person name="Fabio R."/>
            <person name="Monica P."/>
            <person name="Olivier J."/>
            <person name="Enrico T."/>
            <person name="Nicola S."/>
        </authorList>
    </citation>
    <scope>NUCLEOTIDE SEQUENCE [LARGE SCALE GENOMIC DNA]</scope>
    <source>
        <strain evidence="2 3">DSM 45176</strain>
    </source>
</reference>
<evidence type="ECO:0000256" key="1">
    <source>
        <dbReference type="SAM" id="Phobius"/>
    </source>
</evidence>
<evidence type="ECO:0000313" key="3">
    <source>
        <dbReference type="Proteomes" id="UP000193087"/>
    </source>
</evidence>
<name>A0A1X2B4U3_9MYCO</name>
<dbReference type="InterPro" id="IPR011008">
    <property type="entry name" value="Dimeric_a/b-barrel"/>
</dbReference>
<dbReference type="GeneID" id="93494800"/>
<proteinExistence type="predicted"/>
<keyword evidence="1" id="KW-0812">Transmembrane</keyword>
<dbReference type="PANTHER" id="PTHR40057">
    <property type="entry name" value="SLR1162 PROTEIN"/>
    <property type="match status" value="1"/>
</dbReference>
<dbReference type="PANTHER" id="PTHR40057:SF1">
    <property type="entry name" value="SLR1162 PROTEIN"/>
    <property type="match status" value="1"/>
</dbReference>
<gene>
    <name evidence="2" type="ORF">AWC22_06305</name>
</gene>
<feature type="transmembrane region" description="Helical" evidence="1">
    <location>
        <begin position="246"/>
        <end position="264"/>
    </location>
</feature>
<dbReference type="EMBL" id="LQPQ01000244">
    <property type="protein sequence ID" value="ORW58785.1"/>
    <property type="molecule type" value="Genomic_DNA"/>
</dbReference>
<dbReference type="STRING" id="486698.AWC22_06305"/>
<dbReference type="OrthoDB" id="1494254at2"/>
<keyword evidence="3" id="KW-1185">Reference proteome</keyword>
<sequence length="308" mass="33222">MTAGATAITLFHPPSDPERFDRWAAGYLAAARHTSGYVSARQSVQSSGQLDWALEVSFDSAERLDAWLDGADREAILAEGQQQGFWRSASELILAEGELPPANLGVFLHSVSPGKETEFIAAQGNLTRISSGFLGYEGTILLPADSSGQWMTVLRFRSPSQLTRWIRSRERQEALPRLRGELTRDFAELPRSAPFGSTVRVADGQTKITPGWKSAMLVLLCLYPTVFLLSKSLAPALKHLGVGPAASVFLGNVVSVVLLQWVLVPIASRPFRRWLDPIDGAPARVGLAGAAVLVGAYAALLLLFTLAG</sequence>
<accession>A0A1X2B4U3</accession>